<dbReference type="GO" id="GO:0019698">
    <property type="term" value="P:D-galacturonate catabolic process"/>
    <property type="evidence" value="ECO:0007669"/>
    <property type="project" value="TreeGrafter"/>
</dbReference>
<dbReference type="HAMAP" id="MF_00687">
    <property type="entry name" value="KduI"/>
    <property type="match status" value="1"/>
</dbReference>
<feature type="binding site" evidence="6">
    <location>
        <position position="197"/>
    </location>
    <ligand>
        <name>Zn(2+)</name>
        <dbReference type="ChEBI" id="CHEBI:29105"/>
    </ligand>
</feature>
<accession>A0A919R273</accession>
<comment type="pathway">
    <text evidence="6">Glycan metabolism; pectin degradation; 2-dehydro-3-deoxy-D-gluconate from pectin: step 4/5.</text>
</comment>
<dbReference type="Proteomes" id="UP000655287">
    <property type="component" value="Unassembled WGS sequence"/>
</dbReference>
<comment type="catalytic activity">
    <reaction evidence="1 6">
        <text>5-dehydro-4-deoxy-D-glucuronate = 3-deoxy-D-glycero-2,5-hexodiulosonate</text>
        <dbReference type="Rhea" id="RHEA:23896"/>
        <dbReference type="ChEBI" id="CHEBI:17117"/>
        <dbReference type="ChEBI" id="CHEBI:29071"/>
        <dbReference type="EC" id="5.3.1.17"/>
    </reaction>
</comment>
<comment type="similarity">
    <text evidence="2 6">Belongs to the KduI family.</text>
</comment>
<dbReference type="EC" id="5.3.1.17" evidence="6"/>
<keyword evidence="4 6" id="KW-0862">Zinc</keyword>
<dbReference type="CDD" id="cd20294">
    <property type="entry name" value="cupin_KduI_N"/>
    <property type="match status" value="1"/>
</dbReference>
<evidence type="ECO:0000256" key="4">
    <source>
        <dbReference type="ARBA" id="ARBA00022833"/>
    </source>
</evidence>
<protein>
    <recommendedName>
        <fullName evidence="6">4-deoxy-L-threo-5-hexosulose-uronate ketol-isomerase</fullName>
        <ecNumber evidence="6">5.3.1.17</ecNumber>
    </recommendedName>
    <alternativeName>
        <fullName evidence="6">5-keto-4-deoxyuronate isomerase</fullName>
    </alternativeName>
    <alternativeName>
        <fullName evidence="6">DKI isomerase</fullName>
    </alternativeName>
</protein>
<evidence type="ECO:0000256" key="5">
    <source>
        <dbReference type="ARBA" id="ARBA00023235"/>
    </source>
</evidence>
<dbReference type="GO" id="GO:0008270">
    <property type="term" value="F:zinc ion binding"/>
    <property type="evidence" value="ECO:0007669"/>
    <property type="project" value="UniProtKB-UniRule"/>
</dbReference>
<keyword evidence="3 6" id="KW-0479">Metal-binding</keyword>
<proteinExistence type="inferred from homology"/>
<dbReference type="Gene3D" id="2.60.120.520">
    <property type="entry name" value="pectin degrading enzyme 5-keto 4- deoxyuronate isomerase, domain 1"/>
    <property type="match status" value="1"/>
</dbReference>
<reference evidence="7" key="1">
    <citation type="submission" date="2021-01" db="EMBL/GenBank/DDBJ databases">
        <title>Whole genome shotgun sequence of Sphaerisporangium rufum NBRC 109079.</title>
        <authorList>
            <person name="Komaki H."/>
            <person name="Tamura T."/>
        </authorList>
    </citation>
    <scope>NUCLEOTIDE SEQUENCE</scope>
    <source>
        <strain evidence="7">NBRC 109079</strain>
    </source>
</reference>
<dbReference type="PANTHER" id="PTHR38461">
    <property type="entry name" value="4-DEOXY-L-THREO-5-HEXOSULOSE-URONATE KETOL-ISOMERASE"/>
    <property type="match status" value="1"/>
</dbReference>
<dbReference type="AlphaFoldDB" id="A0A919R273"/>
<dbReference type="CDD" id="cd20491">
    <property type="entry name" value="cupin_KduI_C"/>
    <property type="match status" value="1"/>
</dbReference>
<sequence>MERSYRVETRYATAPDQVPGMTTEALRRRFLAEELFAPGQARLLYSHEDRMVIGGVAAGDAPVELPCPAELRAEHFLQRRELGVVNVGEASGTVTVDGTKHELGARECLYVGRGAREVSFLGGDFYLVSTPAHTEHPTVRVGLADAEPVRLGSQEGSNDRTIYKFIHAAGIRSCQLVLGVTVLEPGSMWNTMPCHTHERRTEAYFYFGLPAGHRVVHLMGRPDETRNIIVADRQAVISPPWSVHCGFGTAAYAFVWAMGGENQAYDDVEQVAIGEMR</sequence>
<feature type="binding site" evidence="6">
    <location>
        <position position="244"/>
    </location>
    <ligand>
        <name>Zn(2+)</name>
        <dbReference type="ChEBI" id="CHEBI:29105"/>
    </ligand>
</feature>
<comment type="cofactor">
    <cofactor evidence="6">
        <name>Zn(2+)</name>
        <dbReference type="ChEBI" id="CHEBI:29105"/>
    </cofactor>
    <text evidence="6">Binds 1 zinc ion per subunit.</text>
</comment>
<dbReference type="RefSeq" id="WP_203985437.1">
    <property type="nucleotide sequence ID" value="NZ_BOOU01000046.1"/>
</dbReference>
<feature type="binding site" evidence="6">
    <location>
        <position position="202"/>
    </location>
    <ligand>
        <name>Zn(2+)</name>
        <dbReference type="ChEBI" id="CHEBI:29105"/>
    </ligand>
</feature>
<evidence type="ECO:0000256" key="6">
    <source>
        <dbReference type="HAMAP-Rule" id="MF_00687"/>
    </source>
</evidence>
<dbReference type="InterPro" id="IPR007045">
    <property type="entry name" value="KduI"/>
</dbReference>
<dbReference type="InterPro" id="IPR027449">
    <property type="entry name" value="KduI_N"/>
</dbReference>
<dbReference type="Gene3D" id="2.60.120.10">
    <property type="entry name" value="Jelly Rolls"/>
    <property type="match status" value="1"/>
</dbReference>
<dbReference type="SUPFAM" id="SSF51182">
    <property type="entry name" value="RmlC-like cupins"/>
    <property type="match status" value="1"/>
</dbReference>
<feature type="binding site" evidence="6">
    <location>
        <position position="195"/>
    </location>
    <ligand>
        <name>Zn(2+)</name>
        <dbReference type="ChEBI" id="CHEBI:29105"/>
    </ligand>
</feature>
<evidence type="ECO:0000256" key="1">
    <source>
        <dbReference type="ARBA" id="ARBA00000552"/>
    </source>
</evidence>
<dbReference type="PANTHER" id="PTHR38461:SF1">
    <property type="entry name" value="4-DEOXY-L-THREO-5-HEXOSULOSE-URONATE KETOL-ISOMERASE"/>
    <property type="match status" value="1"/>
</dbReference>
<dbReference type="InterPro" id="IPR021120">
    <property type="entry name" value="KduI/IolB_isomerase"/>
</dbReference>
<dbReference type="InterPro" id="IPR011051">
    <property type="entry name" value="RmlC_Cupin_sf"/>
</dbReference>
<gene>
    <name evidence="6 7" type="primary">kduI</name>
    <name evidence="7" type="ORF">Sru01_32410</name>
</gene>
<comment type="function">
    <text evidence="6">Catalyzes the isomerization of 5-dehydro-4-deoxy-D-glucuronate to 3-deoxy-D-glycero-2,5-hexodiulosonate.</text>
</comment>
<dbReference type="InterPro" id="IPR014710">
    <property type="entry name" value="RmlC-like_jellyroll"/>
</dbReference>
<name>A0A919R273_9ACTN</name>
<dbReference type="NCBIfam" id="NF002091">
    <property type="entry name" value="PRK00924.1"/>
    <property type="match status" value="1"/>
</dbReference>
<evidence type="ECO:0000313" key="8">
    <source>
        <dbReference type="Proteomes" id="UP000655287"/>
    </source>
</evidence>
<keyword evidence="5 6" id="KW-0413">Isomerase</keyword>
<dbReference type="GO" id="GO:0042840">
    <property type="term" value="P:D-glucuronate catabolic process"/>
    <property type="evidence" value="ECO:0007669"/>
    <property type="project" value="TreeGrafter"/>
</dbReference>
<evidence type="ECO:0000313" key="7">
    <source>
        <dbReference type="EMBL" id="GII78259.1"/>
    </source>
</evidence>
<dbReference type="GO" id="GO:0045490">
    <property type="term" value="P:pectin catabolic process"/>
    <property type="evidence" value="ECO:0007669"/>
    <property type="project" value="UniProtKB-UniRule"/>
</dbReference>
<comment type="caution">
    <text evidence="7">The sequence shown here is derived from an EMBL/GenBank/DDBJ whole genome shotgun (WGS) entry which is preliminary data.</text>
</comment>
<organism evidence="7 8">
    <name type="scientific">Sphaerisporangium rufum</name>
    <dbReference type="NCBI Taxonomy" id="1381558"/>
    <lineage>
        <taxon>Bacteria</taxon>
        <taxon>Bacillati</taxon>
        <taxon>Actinomycetota</taxon>
        <taxon>Actinomycetes</taxon>
        <taxon>Streptosporangiales</taxon>
        <taxon>Streptosporangiaceae</taxon>
        <taxon>Sphaerisporangium</taxon>
    </lineage>
</organism>
<dbReference type="EMBL" id="BOOU01000046">
    <property type="protein sequence ID" value="GII78259.1"/>
    <property type="molecule type" value="Genomic_DNA"/>
</dbReference>
<keyword evidence="8" id="KW-1185">Reference proteome</keyword>
<dbReference type="Pfam" id="PF04962">
    <property type="entry name" value="KduI"/>
    <property type="match status" value="1"/>
</dbReference>
<dbReference type="GO" id="GO:0008697">
    <property type="term" value="F:4-deoxy-L-threo-5-hexosulose-uronate ketol-isomerase activity"/>
    <property type="evidence" value="ECO:0007669"/>
    <property type="project" value="UniProtKB-UniRule"/>
</dbReference>
<evidence type="ECO:0000256" key="3">
    <source>
        <dbReference type="ARBA" id="ARBA00022723"/>
    </source>
</evidence>
<evidence type="ECO:0000256" key="2">
    <source>
        <dbReference type="ARBA" id="ARBA00008086"/>
    </source>
</evidence>